<protein>
    <submittedName>
        <fullName evidence="1">Uncharacterized protein</fullName>
    </submittedName>
</protein>
<proteinExistence type="predicted"/>
<reference evidence="1 2" key="1">
    <citation type="journal article" date="2006" name="Genome Biol.">
        <title>Genomic analysis reveals that Pseudomonas aeruginosa virulence is combinatorial.</title>
        <authorList>
            <person name="Lee D.G."/>
            <person name="Urbach J.M."/>
            <person name="Wu G."/>
            <person name="Liberati N.T."/>
            <person name="Feinbaum R.L."/>
            <person name="Miyata S."/>
            <person name="Diggins L.T."/>
            <person name="He J."/>
            <person name="Saucier M."/>
            <person name="Deziel E."/>
            <person name="Friedman L."/>
            <person name="Li L."/>
            <person name="Grills G."/>
            <person name="Montgomery K."/>
            <person name="Kucherlapati R."/>
            <person name="Rahme L.G."/>
            <person name="Ausubel F.M."/>
        </authorList>
    </citation>
    <scope>NUCLEOTIDE SEQUENCE [LARGE SCALE GENOMIC DNA]</scope>
    <source>
        <strain evidence="1 2">UCBPP-PA14</strain>
    </source>
</reference>
<evidence type="ECO:0000313" key="1">
    <source>
        <dbReference type="EMBL" id="ABJ14764.1"/>
    </source>
</evidence>
<dbReference type="HOGENOM" id="CLU_1915249_0_0_6"/>
<name>A0A0H2ZJ82_PSEAB</name>
<sequence>MAVSLTVELAENDLPMSRRDSPLAGSDVGSAESMAIPIEGAAAMMHADLIDQDDFRERLQALGFSVPPDSTPEQACEYAVRGLSPERAQALRRLVEDMLGGHATLLPAVREAISRQLLPALVPRG</sequence>
<organism evidence="1 2">
    <name type="scientific">Pseudomonas aeruginosa (strain UCBPP-PA14)</name>
    <dbReference type="NCBI Taxonomy" id="208963"/>
    <lineage>
        <taxon>Bacteria</taxon>
        <taxon>Pseudomonadati</taxon>
        <taxon>Pseudomonadota</taxon>
        <taxon>Gammaproteobacteria</taxon>
        <taxon>Pseudomonadales</taxon>
        <taxon>Pseudomonadaceae</taxon>
        <taxon>Pseudomonas</taxon>
    </lineage>
</organism>
<dbReference type="AlphaFoldDB" id="A0A0H2ZJ82"/>
<evidence type="ECO:0000313" key="2">
    <source>
        <dbReference type="Proteomes" id="UP000000653"/>
    </source>
</evidence>
<dbReference type="EMBL" id="CP000438">
    <property type="protein sequence ID" value="ABJ14764.1"/>
    <property type="molecule type" value="Genomic_DNA"/>
</dbReference>
<accession>A0A0H2ZJ82</accession>
<dbReference type="Proteomes" id="UP000000653">
    <property type="component" value="Chromosome"/>
</dbReference>
<dbReference type="KEGG" id="pau:PA14_71080"/>
<gene>
    <name evidence="1" type="ordered locus">PA14_71080</name>
</gene>